<name>A0A0J6IHR3_COCPO</name>
<evidence type="ECO:0000313" key="1">
    <source>
        <dbReference type="EMBL" id="KMM71377.1"/>
    </source>
</evidence>
<organism evidence="1 2">
    <name type="scientific">Coccidioides posadasii RMSCC 3488</name>
    <dbReference type="NCBI Taxonomy" id="454284"/>
    <lineage>
        <taxon>Eukaryota</taxon>
        <taxon>Fungi</taxon>
        <taxon>Dikarya</taxon>
        <taxon>Ascomycota</taxon>
        <taxon>Pezizomycotina</taxon>
        <taxon>Eurotiomycetes</taxon>
        <taxon>Eurotiomycetidae</taxon>
        <taxon>Onygenales</taxon>
        <taxon>Onygenaceae</taxon>
        <taxon>Coccidioides</taxon>
    </lineage>
</organism>
<proteinExistence type="predicted"/>
<dbReference type="EMBL" id="DS268113">
    <property type="protein sequence ID" value="KMM71377.1"/>
    <property type="molecule type" value="Genomic_DNA"/>
</dbReference>
<protein>
    <submittedName>
        <fullName evidence="1">Uncharacterized protein</fullName>
    </submittedName>
</protein>
<sequence>MMRHPFEKNLLNSKGQVSRVIRCLLLSRRKRFQSTTGQLAQRIEGLECRVSNQLTTYPRERQTRLILEDKEYDFPGWISMRAELWRISFSQMGVVCCARMWYG</sequence>
<dbReference type="Proteomes" id="UP000054567">
    <property type="component" value="Unassembled WGS sequence"/>
</dbReference>
<reference evidence="2" key="2">
    <citation type="journal article" date="2009" name="Genome Res.">
        <title>Comparative genomic analyses of the human fungal pathogens Coccidioides and their relatives.</title>
        <authorList>
            <person name="Sharpton T.J."/>
            <person name="Stajich J.E."/>
            <person name="Rounsley S.D."/>
            <person name="Gardner M.J."/>
            <person name="Wortman J.R."/>
            <person name="Jordar V.S."/>
            <person name="Maiti R."/>
            <person name="Kodira C.D."/>
            <person name="Neafsey D.E."/>
            <person name="Zeng Q."/>
            <person name="Hung C.-Y."/>
            <person name="McMahan C."/>
            <person name="Muszewska A."/>
            <person name="Grynberg M."/>
            <person name="Mandel M.A."/>
            <person name="Kellner E.M."/>
            <person name="Barker B.M."/>
            <person name="Galgiani J.N."/>
            <person name="Orbach M.J."/>
            <person name="Kirkland T.N."/>
            <person name="Cole G.T."/>
            <person name="Henn M.R."/>
            <person name="Birren B.W."/>
            <person name="Taylor J.W."/>
        </authorList>
    </citation>
    <scope>NUCLEOTIDE SEQUENCE [LARGE SCALE GENOMIC DNA]</scope>
    <source>
        <strain evidence="2">RMSCC 3488</strain>
    </source>
</reference>
<evidence type="ECO:0000313" key="2">
    <source>
        <dbReference type="Proteomes" id="UP000054567"/>
    </source>
</evidence>
<gene>
    <name evidence="1" type="ORF">CPAG_07684</name>
</gene>
<dbReference type="VEuPathDB" id="FungiDB:CPAG_07684"/>
<dbReference type="AlphaFoldDB" id="A0A0J6IHR3"/>
<accession>A0A0J6IHR3</accession>
<reference evidence="1 2" key="1">
    <citation type="submission" date="2007-06" db="EMBL/GenBank/DDBJ databases">
        <title>The Genome Sequence of Coccidioides posadasii RMSCC_3488.</title>
        <authorList>
            <consortium name="Coccidioides Genome Resources Consortium"/>
            <consortium name="The Broad Institute Genome Sequencing Platform"/>
            <person name="Henn M.R."/>
            <person name="Sykes S."/>
            <person name="Young S."/>
            <person name="Jaffe D."/>
            <person name="Berlin A."/>
            <person name="Alvarez P."/>
            <person name="Butler J."/>
            <person name="Gnerre S."/>
            <person name="Grabherr M."/>
            <person name="Mauceli E."/>
            <person name="Brockman W."/>
            <person name="Kodira C."/>
            <person name="Alvarado L."/>
            <person name="Zeng Q."/>
            <person name="Crawford M."/>
            <person name="Antoine C."/>
            <person name="Devon K."/>
            <person name="Galgiani J."/>
            <person name="Orsborn K."/>
            <person name="Lewis M.L."/>
            <person name="Nusbaum C."/>
            <person name="Galagan J."/>
            <person name="Birren B."/>
        </authorList>
    </citation>
    <scope>NUCLEOTIDE SEQUENCE [LARGE SCALE GENOMIC DNA]</scope>
    <source>
        <strain evidence="1 2">RMSCC 3488</strain>
    </source>
</reference>
<reference evidence="2" key="3">
    <citation type="journal article" date="2010" name="Genome Res.">
        <title>Population genomic sequencing of Coccidioides fungi reveals recent hybridization and transposon control.</title>
        <authorList>
            <person name="Neafsey D.E."/>
            <person name="Barker B.M."/>
            <person name="Sharpton T.J."/>
            <person name="Stajich J.E."/>
            <person name="Park D.J."/>
            <person name="Whiston E."/>
            <person name="Hung C.-Y."/>
            <person name="McMahan C."/>
            <person name="White J."/>
            <person name="Sykes S."/>
            <person name="Heiman D."/>
            <person name="Young S."/>
            <person name="Zeng Q."/>
            <person name="Abouelleil A."/>
            <person name="Aftuck L."/>
            <person name="Bessette D."/>
            <person name="Brown A."/>
            <person name="FitzGerald M."/>
            <person name="Lui A."/>
            <person name="Macdonald J.P."/>
            <person name="Priest M."/>
            <person name="Orbach M.J."/>
            <person name="Galgiani J.N."/>
            <person name="Kirkland T.N."/>
            <person name="Cole G.T."/>
            <person name="Birren B.W."/>
            <person name="Henn M.R."/>
            <person name="Taylor J.W."/>
            <person name="Rounsley S.D."/>
        </authorList>
    </citation>
    <scope>NUCLEOTIDE SEQUENCE [LARGE SCALE GENOMIC DNA]</scope>
    <source>
        <strain evidence="2">RMSCC 3488</strain>
    </source>
</reference>